<sequence length="110" mass="11874">MESVGKSGQQQQAAAAAVDPSSEEQDGGAAPDLEQQIMLQKLPAHPAPPFAPLLPRFWTRYMSQDDEQPRPHPYEEQYGSLGHLKARAYQLKEAAGTARTSRLSGGSVSA</sequence>
<dbReference type="AlphaFoldDB" id="A0A2P6TZ90"/>
<proteinExistence type="predicted"/>
<keyword evidence="3" id="KW-1185">Reference proteome</keyword>
<dbReference type="EMBL" id="LHPG02000004">
    <property type="protein sequence ID" value="PRW59381.1"/>
    <property type="molecule type" value="Genomic_DNA"/>
</dbReference>
<evidence type="ECO:0000256" key="1">
    <source>
        <dbReference type="SAM" id="MobiDB-lite"/>
    </source>
</evidence>
<gene>
    <name evidence="2" type="ORF">C2E21_2471</name>
</gene>
<dbReference type="GO" id="GO:0008233">
    <property type="term" value="F:peptidase activity"/>
    <property type="evidence" value="ECO:0007669"/>
    <property type="project" value="UniProtKB-KW"/>
</dbReference>
<comment type="caution">
    <text evidence="2">The sequence shown here is derived from an EMBL/GenBank/DDBJ whole genome shotgun (WGS) entry which is preliminary data.</text>
</comment>
<organism evidence="2 3">
    <name type="scientific">Chlorella sorokiniana</name>
    <name type="common">Freshwater green alga</name>
    <dbReference type="NCBI Taxonomy" id="3076"/>
    <lineage>
        <taxon>Eukaryota</taxon>
        <taxon>Viridiplantae</taxon>
        <taxon>Chlorophyta</taxon>
        <taxon>core chlorophytes</taxon>
        <taxon>Trebouxiophyceae</taxon>
        <taxon>Chlorellales</taxon>
        <taxon>Chlorellaceae</taxon>
        <taxon>Chlorella clade</taxon>
        <taxon>Chlorella</taxon>
    </lineage>
</organism>
<name>A0A2P6TZ90_CHLSO</name>
<accession>A0A2P6TZ90</accession>
<dbReference type="Proteomes" id="UP000239899">
    <property type="component" value="Unassembled WGS sequence"/>
</dbReference>
<dbReference type="GO" id="GO:0006508">
    <property type="term" value="P:proteolysis"/>
    <property type="evidence" value="ECO:0007669"/>
    <property type="project" value="UniProtKB-KW"/>
</dbReference>
<evidence type="ECO:0000313" key="3">
    <source>
        <dbReference type="Proteomes" id="UP000239899"/>
    </source>
</evidence>
<protein>
    <submittedName>
        <fullName evidence="2">Serine protease</fullName>
    </submittedName>
</protein>
<keyword evidence="2" id="KW-0378">Hydrolase</keyword>
<keyword evidence="2" id="KW-0645">Protease</keyword>
<reference evidence="2 3" key="1">
    <citation type="journal article" date="2018" name="Plant J.">
        <title>Genome sequences of Chlorella sorokiniana UTEX 1602 and Micractinium conductrix SAG 241.80: implications to maltose excretion by a green alga.</title>
        <authorList>
            <person name="Arriola M.B."/>
            <person name="Velmurugan N."/>
            <person name="Zhang Y."/>
            <person name="Plunkett M.H."/>
            <person name="Hondzo H."/>
            <person name="Barney B.M."/>
        </authorList>
    </citation>
    <scope>NUCLEOTIDE SEQUENCE [LARGE SCALE GENOMIC DNA]</scope>
    <source>
        <strain evidence="3">UTEX 1602</strain>
    </source>
</reference>
<feature type="region of interest" description="Disordered" evidence="1">
    <location>
        <begin position="1"/>
        <end position="49"/>
    </location>
</feature>
<evidence type="ECO:0000313" key="2">
    <source>
        <dbReference type="EMBL" id="PRW59381.1"/>
    </source>
</evidence>